<dbReference type="RefSeq" id="WP_058633657.1">
    <property type="nucleotide sequence ID" value="NZ_LDPZ01000005.1"/>
</dbReference>
<keyword evidence="3" id="KW-0574">Periplasm</keyword>
<comment type="caution">
    <text evidence="5">The sequence shown here is derived from an EMBL/GenBank/DDBJ whole genome shotgun (WGS) entry which is preliminary data.</text>
</comment>
<feature type="signal peptide" evidence="4">
    <location>
        <begin position="1"/>
        <end position="32"/>
    </location>
</feature>
<comment type="similarity">
    <text evidence="2">Belongs to the bacterial solute-binding protein 1 family.</text>
</comment>
<dbReference type="Gene3D" id="3.40.190.10">
    <property type="entry name" value="Periplasmic binding protein-like II"/>
    <property type="match status" value="2"/>
</dbReference>
<accession>A0A175REU5</accession>
<organism evidence="5">
    <name type="scientific">Aureimonas ureilytica</name>
    <dbReference type="NCBI Taxonomy" id="401562"/>
    <lineage>
        <taxon>Bacteria</taxon>
        <taxon>Pseudomonadati</taxon>
        <taxon>Pseudomonadota</taxon>
        <taxon>Alphaproteobacteria</taxon>
        <taxon>Hyphomicrobiales</taxon>
        <taxon>Aurantimonadaceae</taxon>
        <taxon>Aureimonas</taxon>
    </lineage>
</organism>
<protein>
    <submittedName>
        <fullName evidence="5">ABC transporter substrate-binding protein</fullName>
    </submittedName>
</protein>
<dbReference type="InterPro" id="IPR006059">
    <property type="entry name" value="SBP"/>
</dbReference>
<comment type="subcellular location">
    <subcellularLocation>
        <location evidence="1">Periplasm</location>
    </subcellularLocation>
</comment>
<evidence type="ECO:0000256" key="2">
    <source>
        <dbReference type="ARBA" id="ARBA00008520"/>
    </source>
</evidence>
<evidence type="ECO:0000313" key="5">
    <source>
        <dbReference type="EMBL" id="KTQ98027.1"/>
    </source>
</evidence>
<dbReference type="InterPro" id="IPR050490">
    <property type="entry name" value="Bact_solute-bd_prot1"/>
</dbReference>
<name>A0A175REU5_9HYPH</name>
<gene>
    <name evidence="5" type="ORF">NS226_02700</name>
</gene>
<evidence type="ECO:0000256" key="4">
    <source>
        <dbReference type="SAM" id="SignalP"/>
    </source>
</evidence>
<dbReference type="PANTHER" id="PTHR43649:SF14">
    <property type="entry name" value="BLR3389 PROTEIN"/>
    <property type="match status" value="1"/>
</dbReference>
<dbReference type="GO" id="GO:0042597">
    <property type="term" value="C:periplasmic space"/>
    <property type="evidence" value="ECO:0007669"/>
    <property type="project" value="UniProtKB-SubCell"/>
</dbReference>
<keyword evidence="4" id="KW-0732">Signal</keyword>
<dbReference type="AlphaFoldDB" id="A0A175REU5"/>
<evidence type="ECO:0000256" key="3">
    <source>
        <dbReference type="ARBA" id="ARBA00022764"/>
    </source>
</evidence>
<reference evidence="5" key="1">
    <citation type="journal article" date="2016" name="Front. Microbiol.">
        <title>Genomic Resource of Rice Seed Associated Bacteria.</title>
        <authorList>
            <person name="Midha S."/>
            <person name="Bansal K."/>
            <person name="Sharma S."/>
            <person name="Kumar N."/>
            <person name="Patil P.P."/>
            <person name="Chaudhry V."/>
            <person name="Patil P.B."/>
        </authorList>
    </citation>
    <scope>NUCLEOTIDE SEQUENCE [LARGE SCALE GENOMIC DNA]</scope>
    <source>
        <strain evidence="5">NS226</strain>
    </source>
</reference>
<proteinExistence type="inferred from homology"/>
<sequence>MRYIIRARLARGVALACLVAGSLAGVSAPAAAETKVRLMHVEANPRYVAIWRNLADTYQSQHPGTTVELQFLENEAFKAKLPTLLQSNDAPDLFYSWSGGVLKAQAEAGAVQDLTDAMQADDGAWAKSFTPAALNGATIDGKTLCVPLKMSMTGFFYNKALFAKAGVDAASIKTWDDFMGAVKALKTAGVTPIAGGGGDKWPLHFYWSYLALREGGQPAFAAAKANEDGGFTAKPFVDAFVKVKELGAAEPFQPGYLGTKWQDTLALFGDGRAAMLLTFDDSANRQAAAATDGKGIARDQLGIFPFPTVAGGQSKGDETFGGVNCWAVSRNASKEAMDFVRWFSGPEAQRTMAENGMLIPAAAGADAALKDPIVQDFAAQLSRSSFHQLFLDQDLGPSVGRVVNDVTMEVVSGQMEPEAAAQEIQDAFELE</sequence>
<dbReference type="SUPFAM" id="SSF53850">
    <property type="entry name" value="Periplasmic binding protein-like II"/>
    <property type="match status" value="1"/>
</dbReference>
<dbReference type="Pfam" id="PF01547">
    <property type="entry name" value="SBP_bac_1"/>
    <property type="match status" value="1"/>
</dbReference>
<dbReference type="EMBL" id="LDPZ01000005">
    <property type="protein sequence ID" value="KTQ98027.1"/>
    <property type="molecule type" value="Genomic_DNA"/>
</dbReference>
<dbReference type="PATRIC" id="fig|401562.3.peg.3676"/>
<dbReference type="OrthoDB" id="2509690at2"/>
<dbReference type="Proteomes" id="UP000078272">
    <property type="component" value="Unassembled WGS sequence"/>
</dbReference>
<dbReference type="STRING" id="401562.NS365_01445"/>
<dbReference type="PANTHER" id="PTHR43649">
    <property type="entry name" value="ARABINOSE-BINDING PROTEIN-RELATED"/>
    <property type="match status" value="1"/>
</dbReference>
<feature type="chain" id="PRO_5008041830" evidence="4">
    <location>
        <begin position="33"/>
        <end position="431"/>
    </location>
</feature>
<evidence type="ECO:0000256" key="1">
    <source>
        <dbReference type="ARBA" id="ARBA00004418"/>
    </source>
</evidence>